<sequence length="105" mass="11965">MERELTVSNCTESRPRSTLLPALSFPWATLTTRGKCFTPGGQHEAHLFLYLISTGIPFLILRERHHSTFILMLHPFLFILFCFPGVPPDNFPVALLTRSTAFLVY</sequence>
<reference evidence="3" key="2">
    <citation type="submission" date="2015-01" db="EMBL/GenBank/DDBJ databases">
        <title>Evolutionary Origins and Diversification of the Mycorrhizal Mutualists.</title>
        <authorList>
            <consortium name="DOE Joint Genome Institute"/>
            <consortium name="Mycorrhizal Genomics Consortium"/>
            <person name="Kohler A."/>
            <person name="Kuo A."/>
            <person name="Nagy L.G."/>
            <person name="Floudas D."/>
            <person name="Copeland A."/>
            <person name="Barry K.W."/>
            <person name="Cichocki N."/>
            <person name="Veneault-Fourrey C."/>
            <person name="LaButti K."/>
            <person name="Lindquist E.A."/>
            <person name="Lipzen A."/>
            <person name="Lundell T."/>
            <person name="Morin E."/>
            <person name="Murat C."/>
            <person name="Riley R."/>
            <person name="Ohm R."/>
            <person name="Sun H."/>
            <person name="Tunlid A."/>
            <person name="Henrissat B."/>
            <person name="Grigoriev I.V."/>
            <person name="Hibbett D.S."/>
            <person name="Martin F."/>
        </authorList>
    </citation>
    <scope>NUCLEOTIDE SEQUENCE [LARGE SCALE GENOMIC DNA]</scope>
    <source>
        <strain evidence="3">h7</strain>
    </source>
</reference>
<dbReference type="AlphaFoldDB" id="A0A0C2XK39"/>
<keyword evidence="1" id="KW-0472">Membrane</keyword>
<gene>
    <name evidence="2" type="ORF">M413DRAFT_250825</name>
</gene>
<reference evidence="2 3" key="1">
    <citation type="submission" date="2014-04" db="EMBL/GenBank/DDBJ databases">
        <authorList>
            <consortium name="DOE Joint Genome Institute"/>
            <person name="Kuo A."/>
            <person name="Gay G."/>
            <person name="Dore J."/>
            <person name="Kohler A."/>
            <person name="Nagy L.G."/>
            <person name="Floudas D."/>
            <person name="Copeland A."/>
            <person name="Barry K.W."/>
            <person name="Cichocki N."/>
            <person name="Veneault-Fourrey C."/>
            <person name="LaButti K."/>
            <person name="Lindquist E.A."/>
            <person name="Lipzen A."/>
            <person name="Lundell T."/>
            <person name="Morin E."/>
            <person name="Murat C."/>
            <person name="Sun H."/>
            <person name="Tunlid A."/>
            <person name="Henrissat B."/>
            <person name="Grigoriev I.V."/>
            <person name="Hibbett D.S."/>
            <person name="Martin F."/>
            <person name="Nordberg H.P."/>
            <person name="Cantor M.N."/>
            <person name="Hua S.X."/>
        </authorList>
    </citation>
    <scope>NUCLEOTIDE SEQUENCE [LARGE SCALE GENOMIC DNA]</scope>
    <source>
        <strain evidence="3">h7</strain>
    </source>
</reference>
<dbReference type="EMBL" id="KN831793">
    <property type="protein sequence ID" value="KIM38093.1"/>
    <property type="molecule type" value="Genomic_DNA"/>
</dbReference>
<feature type="transmembrane region" description="Helical" evidence="1">
    <location>
        <begin position="68"/>
        <end position="86"/>
    </location>
</feature>
<proteinExistence type="predicted"/>
<keyword evidence="1" id="KW-1133">Transmembrane helix</keyword>
<evidence type="ECO:0000256" key="1">
    <source>
        <dbReference type="SAM" id="Phobius"/>
    </source>
</evidence>
<keyword evidence="3" id="KW-1185">Reference proteome</keyword>
<dbReference type="HOGENOM" id="CLU_2236915_0_0_1"/>
<organism evidence="2 3">
    <name type="scientific">Hebeloma cylindrosporum</name>
    <dbReference type="NCBI Taxonomy" id="76867"/>
    <lineage>
        <taxon>Eukaryota</taxon>
        <taxon>Fungi</taxon>
        <taxon>Dikarya</taxon>
        <taxon>Basidiomycota</taxon>
        <taxon>Agaricomycotina</taxon>
        <taxon>Agaricomycetes</taxon>
        <taxon>Agaricomycetidae</taxon>
        <taxon>Agaricales</taxon>
        <taxon>Agaricineae</taxon>
        <taxon>Hymenogastraceae</taxon>
        <taxon>Hebeloma</taxon>
    </lineage>
</organism>
<accession>A0A0C2XK39</accession>
<keyword evidence="1" id="KW-0812">Transmembrane</keyword>
<name>A0A0C2XK39_HEBCY</name>
<evidence type="ECO:0000313" key="2">
    <source>
        <dbReference type="EMBL" id="KIM38093.1"/>
    </source>
</evidence>
<evidence type="ECO:0000313" key="3">
    <source>
        <dbReference type="Proteomes" id="UP000053424"/>
    </source>
</evidence>
<protein>
    <submittedName>
        <fullName evidence="2">Uncharacterized protein</fullName>
    </submittedName>
</protein>
<dbReference type="Proteomes" id="UP000053424">
    <property type="component" value="Unassembled WGS sequence"/>
</dbReference>